<protein>
    <recommendedName>
        <fullName evidence="3">protein O-GlcNAc transferase</fullName>
        <ecNumber evidence="3">2.4.1.255</ecNumber>
    </recommendedName>
</protein>
<dbReference type="PANTHER" id="PTHR44835:SF1">
    <property type="entry name" value="PROTEIN O-GLCNAC TRANSFERASE"/>
    <property type="match status" value="1"/>
</dbReference>
<evidence type="ECO:0000256" key="8">
    <source>
        <dbReference type="PROSITE-ProRule" id="PRU00339"/>
    </source>
</evidence>
<dbReference type="Gene3D" id="3.40.50.2000">
    <property type="entry name" value="Glycogen Phosphorylase B"/>
    <property type="match status" value="1"/>
</dbReference>
<keyword evidence="5" id="KW-0808">Transferase</keyword>
<evidence type="ECO:0000256" key="6">
    <source>
        <dbReference type="ARBA" id="ARBA00022737"/>
    </source>
</evidence>
<dbReference type="InterPro" id="IPR011990">
    <property type="entry name" value="TPR-like_helical_dom_sf"/>
</dbReference>
<feature type="domain" description="Cytochrome c-type biogenesis protein H TPR" evidence="10">
    <location>
        <begin position="224"/>
        <end position="338"/>
    </location>
</feature>
<evidence type="ECO:0000256" key="3">
    <source>
        <dbReference type="ARBA" id="ARBA00011970"/>
    </source>
</evidence>
<evidence type="ECO:0000313" key="12">
    <source>
        <dbReference type="Proteomes" id="UP001596001"/>
    </source>
</evidence>
<feature type="domain" description="O-GlcNAc transferase C-terminal" evidence="9">
    <location>
        <begin position="384"/>
        <end position="536"/>
    </location>
</feature>
<feature type="repeat" description="TPR" evidence="8">
    <location>
        <begin position="237"/>
        <end position="270"/>
    </location>
</feature>
<dbReference type="InterPro" id="IPR056413">
    <property type="entry name" value="TPR_CcmH_CycH"/>
</dbReference>
<evidence type="ECO:0000256" key="7">
    <source>
        <dbReference type="ARBA" id="ARBA00022803"/>
    </source>
</evidence>
<evidence type="ECO:0000256" key="5">
    <source>
        <dbReference type="ARBA" id="ARBA00022679"/>
    </source>
</evidence>
<dbReference type="Gene3D" id="1.25.40.10">
    <property type="entry name" value="Tetratricopeptide repeat domain"/>
    <property type="match status" value="2"/>
</dbReference>
<dbReference type="SUPFAM" id="SSF48452">
    <property type="entry name" value="TPR-like"/>
    <property type="match status" value="2"/>
</dbReference>
<evidence type="ECO:0000259" key="10">
    <source>
        <dbReference type="Pfam" id="PF23914"/>
    </source>
</evidence>
<evidence type="ECO:0000256" key="1">
    <source>
        <dbReference type="ARBA" id="ARBA00004922"/>
    </source>
</evidence>
<dbReference type="PANTHER" id="PTHR44835">
    <property type="entry name" value="UDP-N-ACETYLGLUCOSAMINE--PEPTIDE N-ACETYLGLUCOSAMINYLTRANSFERASE SPINDLY-RELATED"/>
    <property type="match status" value="1"/>
</dbReference>
<dbReference type="InterPro" id="IPR051939">
    <property type="entry name" value="Glycosyltr_41/O-GlcNAc_trsf"/>
</dbReference>
<sequence>MTVLLQRTMDLALHCHRAQEWDQATQLYEAVLRLEPQHPDANHNLGAIAVEKGDYLGALGFFQAALQAQSDNTQYWFSLVDALILAKEHSLASDILEDARRAGMAGDMVGQLVQRLVAEEVDLRPLTSPRHSEPPAPLQAQLGLLYEQKKFTEVLALGEKMAQQFPHSNKALRALVAARIQLGQSKEVEPYLQQILQNEPQDTDALSNYALIRGQRGELVQAEVLLRQALHWAPQAINLWVYLGQMLRQQGRLTAATHAYTQALKINKHDPKLLFNYGSLLIDLNRLAEAEKYLHELTVLQPNNPEAHNVLGIVYQQQGRIECALTELRKAIDLAPKNIDIFETYLFTINCAPQLEAQERFSAYKEFNRRFAEPLHQYWQPHINQRNSNRRLRVGYVASNFRNHSSQFFLEPLLAHHDPQKVELFAYAEFYKLTDAVTEKYRQHFSAWCETKHLSDDELVARIRADNIDILVDICGHTKGNRLTVFAQKPAPVSLHWLDSGYTTGLTAIDYYLTDTATVPVGSENLFSETPWRLPRTGLVFRPLSSTGKVNTLPALEKGYITFGTLSRAIRLNQELITTWAELLQRIPNAKLVINSGNFRAPDVRQSWLERFEKLGISAERLDIGYQTPAWNVLRRIDITLDCFPQNSGTTLFESLYMGLPFITLSGTPSMGTLGASIVTALGRPEWIAHSKEEYLEKLVALASNVPALATLRAGLRQEMQASALMDEVGFARDVEAAYFAMFQRWADTHPENAAN</sequence>
<dbReference type="EC" id="2.4.1.255" evidence="3"/>
<dbReference type="Proteomes" id="UP001596001">
    <property type="component" value="Unassembled WGS sequence"/>
</dbReference>
<proteinExistence type="inferred from homology"/>
<evidence type="ECO:0000256" key="2">
    <source>
        <dbReference type="ARBA" id="ARBA00005386"/>
    </source>
</evidence>
<keyword evidence="7 8" id="KW-0802">TPR repeat</keyword>
<keyword evidence="6" id="KW-0677">Repeat</keyword>
<feature type="repeat" description="TPR" evidence="8">
    <location>
        <begin position="271"/>
        <end position="304"/>
    </location>
</feature>
<comment type="similarity">
    <text evidence="2">Belongs to the glycosyltransferase 41 family. O-GlcNAc transferase subfamily.</text>
</comment>
<dbReference type="EMBL" id="JBHSHJ010000008">
    <property type="protein sequence ID" value="MFC4789539.1"/>
    <property type="molecule type" value="Genomic_DNA"/>
</dbReference>
<keyword evidence="12" id="KW-1185">Reference proteome</keyword>
<dbReference type="Pfam" id="PF13432">
    <property type="entry name" value="TPR_16"/>
    <property type="match status" value="1"/>
</dbReference>
<name>A0ABV9QFB4_9BURK</name>
<feature type="repeat" description="TPR" evidence="8">
    <location>
        <begin position="39"/>
        <end position="72"/>
    </location>
</feature>
<evidence type="ECO:0000313" key="11">
    <source>
        <dbReference type="EMBL" id="MFC4789539.1"/>
    </source>
</evidence>
<dbReference type="Pfam" id="PF23914">
    <property type="entry name" value="TPR_CcmH_CycH"/>
    <property type="match status" value="1"/>
</dbReference>
<evidence type="ECO:0000256" key="4">
    <source>
        <dbReference type="ARBA" id="ARBA00022676"/>
    </source>
</evidence>
<gene>
    <name evidence="11" type="ORF">ACFO6X_11170</name>
</gene>
<dbReference type="Pfam" id="PF13844">
    <property type="entry name" value="Glyco_transf_41"/>
    <property type="match status" value="2"/>
</dbReference>
<dbReference type="SMART" id="SM00028">
    <property type="entry name" value="TPR"/>
    <property type="match status" value="7"/>
</dbReference>
<feature type="repeat" description="TPR" evidence="8">
    <location>
        <begin position="305"/>
        <end position="338"/>
    </location>
</feature>
<reference evidence="12" key="1">
    <citation type="journal article" date="2019" name="Int. J. Syst. Evol. Microbiol.">
        <title>The Global Catalogue of Microorganisms (GCM) 10K type strain sequencing project: providing services to taxonomists for standard genome sequencing and annotation.</title>
        <authorList>
            <consortium name="The Broad Institute Genomics Platform"/>
            <consortium name="The Broad Institute Genome Sequencing Center for Infectious Disease"/>
            <person name="Wu L."/>
            <person name="Ma J."/>
        </authorList>
    </citation>
    <scope>NUCLEOTIDE SEQUENCE [LARGE SCALE GENOMIC DNA]</scope>
    <source>
        <strain evidence="12">CCUG 49452</strain>
    </source>
</reference>
<organism evidence="11 12">
    <name type="scientific">Giesbergeria sinuosa</name>
    <dbReference type="NCBI Taxonomy" id="80883"/>
    <lineage>
        <taxon>Bacteria</taxon>
        <taxon>Pseudomonadati</taxon>
        <taxon>Pseudomonadota</taxon>
        <taxon>Betaproteobacteria</taxon>
        <taxon>Burkholderiales</taxon>
        <taxon>Comamonadaceae</taxon>
        <taxon>Giesbergeria</taxon>
    </lineage>
</organism>
<keyword evidence="4" id="KW-0328">Glycosyltransferase</keyword>
<dbReference type="PROSITE" id="PS50005">
    <property type="entry name" value="TPR"/>
    <property type="match status" value="4"/>
</dbReference>
<dbReference type="Gene3D" id="3.40.50.11380">
    <property type="match status" value="1"/>
</dbReference>
<comment type="pathway">
    <text evidence="1">Protein modification; protein glycosylation.</text>
</comment>
<evidence type="ECO:0000259" key="9">
    <source>
        <dbReference type="Pfam" id="PF13844"/>
    </source>
</evidence>
<dbReference type="Pfam" id="PF14559">
    <property type="entry name" value="TPR_19"/>
    <property type="match status" value="1"/>
</dbReference>
<dbReference type="InterPro" id="IPR029489">
    <property type="entry name" value="OGT/SEC/SPY_C"/>
</dbReference>
<comment type="caution">
    <text evidence="11">The sequence shown here is derived from an EMBL/GenBank/DDBJ whole genome shotgun (WGS) entry which is preliminary data.</text>
</comment>
<accession>A0ABV9QFB4</accession>
<feature type="domain" description="O-GlcNAc transferase C-terminal" evidence="9">
    <location>
        <begin position="561"/>
        <end position="732"/>
    </location>
</feature>
<dbReference type="RefSeq" id="WP_382433015.1">
    <property type="nucleotide sequence ID" value="NZ_JBHSHJ010000008.1"/>
</dbReference>
<dbReference type="InterPro" id="IPR019734">
    <property type="entry name" value="TPR_rpt"/>
</dbReference>